<evidence type="ECO:0000256" key="1">
    <source>
        <dbReference type="SAM" id="MobiDB-lite"/>
    </source>
</evidence>
<feature type="compositionally biased region" description="Polar residues" evidence="1">
    <location>
        <begin position="7"/>
        <end position="18"/>
    </location>
</feature>
<organism evidence="3 4">
    <name type="scientific">Crucibulum laeve</name>
    <dbReference type="NCBI Taxonomy" id="68775"/>
    <lineage>
        <taxon>Eukaryota</taxon>
        <taxon>Fungi</taxon>
        <taxon>Dikarya</taxon>
        <taxon>Basidiomycota</taxon>
        <taxon>Agaricomycotina</taxon>
        <taxon>Agaricomycetes</taxon>
        <taxon>Agaricomycetidae</taxon>
        <taxon>Agaricales</taxon>
        <taxon>Agaricineae</taxon>
        <taxon>Nidulariaceae</taxon>
        <taxon>Crucibulum</taxon>
    </lineage>
</organism>
<keyword evidence="4" id="KW-1185">Reference proteome</keyword>
<protein>
    <recommendedName>
        <fullName evidence="5">Glucose receptor Git3 N-terminal domain-containing protein</fullName>
    </recommendedName>
</protein>
<evidence type="ECO:0000256" key="2">
    <source>
        <dbReference type="SAM" id="Phobius"/>
    </source>
</evidence>
<proteinExistence type="predicted"/>
<name>A0A5C3MHV3_9AGAR</name>
<keyword evidence="2" id="KW-1133">Transmembrane helix</keyword>
<dbReference type="OrthoDB" id="100006at2759"/>
<dbReference type="EMBL" id="ML213590">
    <property type="protein sequence ID" value="TFK44243.1"/>
    <property type="molecule type" value="Genomic_DNA"/>
</dbReference>
<gene>
    <name evidence="3" type="ORF">BDQ12DRAFT_7840</name>
</gene>
<dbReference type="Proteomes" id="UP000308652">
    <property type="component" value="Unassembled WGS sequence"/>
</dbReference>
<evidence type="ECO:0008006" key="5">
    <source>
        <dbReference type="Google" id="ProtNLM"/>
    </source>
</evidence>
<sequence length="290" mass="32689">MSDRLTKGTTMSARFPQTDNRDRKARAIWPDHCHSTTAIGRVPHKLLTLPAKGVFMQCKVLSFLAPKLCYQRPRQNSLSPTRGMAVPILDGIICTSEQYARQRESGEIHCLTRGQSIGLTIVAQTGLLSLLAVLYVFWIILLNIIQHIRYAPRNKWRFFQQPVDVLMFSLFCADIIQAIGAVMDIKWINDGKVEIGGFCTAQGVVQQLGETSVAITTLVIAIYTFIGIWWRKGTGAVFVTKIVILGVWSFIVIMVVVGNVTHTNKRELYQSPTPYWCWIGDNFLKFRILG</sequence>
<reference evidence="3 4" key="1">
    <citation type="journal article" date="2019" name="Nat. Ecol. Evol.">
        <title>Megaphylogeny resolves global patterns of mushroom evolution.</title>
        <authorList>
            <person name="Varga T."/>
            <person name="Krizsan K."/>
            <person name="Foldi C."/>
            <person name="Dima B."/>
            <person name="Sanchez-Garcia M."/>
            <person name="Sanchez-Ramirez S."/>
            <person name="Szollosi G.J."/>
            <person name="Szarkandi J.G."/>
            <person name="Papp V."/>
            <person name="Albert L."/>
            <person name="Andreopoulos W."/>
            <person name="Angelini C."/>
            <person name="Antonin V."/>
            <person name="Barry K.W."/>
            <person name="Bougher N.L."/>
            <person name="Buchanan P."/>
            <person name="Buyck B."/>
            <person name="Bense V."/>
            <person name="Catcheside P."/>
            <person name="Chovatia M."/>
            <person name="Cooper J."/>
            <person name="Damon W."/>
            <person name="Desjardin D."/>
            <person name="Finy P."/>
            <person name="Geml J."/>
            <person name="Haridas S."/>
            <person name="Hughes K."/>
            <person name="Justo A."/>
            <person name="Karasinski D."/>
            <person name="Kautmanova I."/>
            <person name="Kiss B."/>
            <person name="Kocsube S."/>
            <person name="Kotiranta H."/>
            <person name="LaButti K.M."/>
            <person name="Lechner B.E."/>
            <person name="Liimatainen K."/>
            <person name="Lipzen A."/>
            <person name="Lukacs Z."/>
            <person name="Mihaltcheva S."/>
            <person name="Morgado L.N."/>
            <person name="Niskanen T."/>
            <person name="Noordeloos M.E."/>
            <person name="Ohm R.A."/>
            <person name="Ortiz-Santana B."/>
            <person name="Ovrebo C."/>
            <person name="Racz N."/>
            <person name="Riley R."/>
            <person name="Savchenko A."/>
            <person name="Shiryaev A."/>
            <person name="Soop K."/>
            <person name="Spirin V."/>
            <person name="Szebenyi C."/>
            <person name="Tomsovsky M."/>
            <person name="Tulloss R.E."/>
            <person name="Uehling J."/>
            <person name="Grigoriev I.V."/>
            <person name="Vagvolgyi C."/>
            <person name="Papp T."/>
            <person name="Martin F.M."/>
            <person name="Miettinen O."/>
            <person name="Hibbett D.S."/>
            <person name="Nagy L.G."/>
        </authorList>
    </citation>
    <scope>NUCLEOTIDE SEQUENCE [LARGE SCALE GENOMIC DNA]</scope>
    <source>
        <strain evidence="3 4">CBS 166.37</strain>
    </source>
</reference>
<keyword evidence="2" id="KW-0472">Membrane</keyword>
<feature type="transmembrane region" description="Helical" evidence="2">
    <location>
        <begin position="165"/>
        <end position="183"/>
    </location>
</feature>
<feature type="transmembrane region" description="Helical" evidence="2">
    <location>
        <begin position="212"/>
        <end position="230"/>
    </location>
</feature>
<dbReference type="AlphaFoldDB" id="A0A5C3MHV3"/>
<evidence type="ECO:0000313" key="4">
    <source>
        <dbReference type="Proteomes" id="UP000308652"/>
    </source>
</evidence>
<dbReference type="Gene3D" id="1.20.1070.10">
    <property type="entry name" value="Rhodopsin 7-helix transmembrane proteins"/>
    <property type="match status" value="1"/>
</dbReference>
<feature type="region of interest" description="Disordered" evidence="1">
    <location>
        <begin position="1"/>
        <end position="21"/>
    </location>
</feature>
<feature type="transmembrane region" description="Helical" evidence="2">
    <location>
        <begin position="121"/>
        <end position="145"/>
    </location>
</feature>
<evidence type="ECO:0000313" key="3">
    <source>
        <dbReference type="EMBL" id="TFK44243.1"/>
    </source>
</evidence>
<dbReference type="STRING" id="68775.A0A5C3MHV3"/>
<accession>A0A5C3MHV3</accession>
<keyword evidence="2" id="KW-0812">Transmembrane</keyword>
<feature type="transmembrane region" description="Helical" evidence="2">
    <location>
        <begin position="242"/>
        <end position="261"/>
    </location>
</feature>